<protein>
    <submittedName>
        <fullName evidence="2">Uncharacterized protein</fullName>
    </submittedName>
</protein>
<dbReference type="EMBL" id="MU155157">
    <property type="protein sequence ID" value="KAF9483134.1"/>
    <property type="molecule type" value="Genomic_DNA"/>
</dbReference>
<sequence>MFFIVPATPRYLPANHPANHPATIPATPHLPRSSIPSPHSSPLHPHYCIPHH</sequence>
<keyword evidence="3" id="KW-1185">Reference proteome</keyword>
<evidence type="ECO:0000313" key="2">
    <source>
        <dbReference type="EMBL" id="KAF9483134.1"/>
    </source>
</evidence>
<comment type="caution">
    <text evidence="2">The sequence shown here is derived from an EMBL/GenBank/DDBJ whole genome shotgun (WGS) entry which is preliminary data.</text>
</comment>
<dbReference type="AlphaFoldDB" id="A0A9P5ZAX3"/>
<evidence type="ECO:0000313" key="3">
    <source>
        <dbReference type="Proteomes" id="UP000807469"/>
    </source>
</evidence>
<feature type="compositionally biased region" description="Low complexity" evidence="1">
    <location>
        <begin position="29"/>
        <end position="46"/>
    </location>
</feature>
<dbReference type="Proteomes" id="UP000807469">
    <property type="component" value="Unassembled WGS sequence"/>
</dbReference>
<gene>
    <name evidence="2" type="ORF">BDN70DRAFT_874180</name>
</gene>
<evidence type="ECO:0000256" key="1">
    <source>
        <dbReference type="SAM" id="MobiDB-lite"/>
    </source>
</evidence>
<reference evidence="2" key="1">
    <citation type="submission" date="2020-11" db="EMBL/GenBank/DDBJ databases">
        <authorList>
            <consortium name="DOE Joint Genome Institute"/>
            <person name="Ahrendt S."/>
            <person name="Riley R."/>
            <person name="Andreopoulos W."/>
            <person name="Labutti K."/>
            <person name="Pangilinan J."/>
            <person name="Ruiz-Duenas F.J."/>
            <person name="Barrasa J.M."/>
            <person name="Sanchez-Garcia M."/>
            <person name="Camarero S."/>
            <person name="Miyauchi S."/>
            <person name="Serrano A."/>
            <person name="Linde D."/>
            <person name="Babiker R."/>
            <person name="Drula E."/>
            <person name="Ayuso-Fernandez I."/>
            <person name="Pacheco R."/>
            <person name="Padilla G."/>
            <person name="Ferreira P."/>
            <person name="Barriuso J."/>
            <person name="Kellner H."/>
            <person name="Castanera R."/>
            <person name="Alfaro M."/>
            <person name="Ramirez L."/>
            <person name="Pisabarro A.G."/>
            <person name="Kuo A."/>
            <person name="Tritt A."/>
            <person name="Lipzen A."/>
            <person name="He G."/>
            <person name="Yan M."/>
            <person name="Ng V."/>
            <person name="Cullen D."/>
            <person name="Martin F."/>
            <person name="Rosso M.-N."/>
            <person name="Henrissat B."/>
            <person name="Hibbett D."/>
            <person name="Martinez A.T."/>
            <person name="Grigoriev I.V."/>
        </authorList>
    </citation>
    <scope>NUCLEOTIDE SEQUENCE</scope>
    <source>
        <strain evidence="2">CIRM-BRFM 674</strain>
    </source>
</reference>
<feature type="region of interest" description="Disordered" evidence="1">
    <location>
        <begin position="15"/>
        <end position="52"/>
    </location>
</feature>
<proteinExistence type="predicted"/>
<organism evidence="2 3">
    <name type="scientific">Pholiota conissans</name>
    <dbReference type="NCBI Taxonomy" id="109636"/>
    <lineage>
        <taxon>Eukaryota</taxon>
        <taxon>Fungi</taxon>
        <taxon>Dikarya</taxon>
        <taxon>Basidiomycota</taxon>
        <taxon>Agaricomycotina</taxon>
        <taxon>Agaricomycetes</taxon>
        <taxon>Agaricomycetidae</taxon>
        <taxon>Agaricales</taxon>
        <taxon>Agaricineae</taxon>
        <taxon>Strophariaceae</taxon>
        <taxon>Pholiota</taxon>
    </lineage>
</organism>
<accession>A0A9P5ZAX3</accession>
<name>A0A9P5ZAX3_9AGAR</name>